<keyword evidence="2" id="KW-1185">Reference proteome</keyword>
<proteinExistence type="predicted"/>
<accession>A0ABR7X5G1</accession>
<dbReference type="EMBL" id="JACWMW010000002">
    <property type="protein sequence ID" value="MBD1385833.1"/>
    <property type="molecule type" value="Genomic_DNA"/>
</dbReference>
<dbReference type="RefSeq" id="WP_191175687.1">
    <property type="nucleotide sequence ID" value="NZ_JACWMW010000002.1"/>
</dbReference>
<dbReference type="Proteomes" id="UP000618754">
    <property type="component" value="Unassembled WGS sequence"/>
</dbReference>
<comment type="caution">
    <text evidence="1">The sequence shown here is derived from an EMBL/GenBank/DDBJ whole genome shotgun (WGS) entry which is preliminary data.</text>
</comment>
<evidence type="ECO:0000313" key="1">
    <source>
        <dbReference type="EMBL" id="MBD1385833.1"/>
    </source>
</evidence>
<protein>
    <submittedName>
        <fullName evidence="1">Uncharacterized protein</fullName>
    </submittedName>
</protein>
<evidence type="ECO:0000313" key="2">
    <source>
        <dbReference type="Proteomes" id="UP000618754"/>
    </source>
</evidence>
<sequence>MSRIDQVTFFSKPDLAGHSMLVQAEKLLNLQHDFAAMDLNSLLEFHHIHQYFEHDLFLEIWTAEQKTVFLKIVKAALNQIRSFLFNLPQEQLLNEVDQLDFSNRENFWELFQYFEVYKRIDRAVFEEILAAHPRHIRYVLPLKQLVNYYNTELRQFLLSCEESAELLLSHYEEKQTDPSNYIFPKSLTEADKQTIISTYLDSPEPNLNYVELARNSKELKLPPKLLLKARQTAKIITDKILTEENSMKMSVSATWNPNQEEPVVFTNDDNHTRAVYGGRFFDSIETDLKLFSVFNDVFVYTDEEAFITLINKDLEMDVLEKIFMKSKNEFQKGFIFTKKDMLSLAQLGVLWDYLRVKGRSIEALLESFLKTFFTDYFNIEELTFNMPDANLSSSDKIRLLAPEMEYLLKQYKNFVLDGSINHELLQIDSSPLNYSEIPSLLDKKYIFSTHESIGIIGHWFFDEMSILANRGDSNKRKPLIQRFREGKVYQSDFEEYQVPYLQQVVQAGDINIKDDGEIEIIDIPKVIVAGKLRKNGNISYWHFHSTFRAQVDRLIDEGYLSISKMLFTTAEVSYLNFYLNKKEFTNSKDLRNKYLHGTNNRDAQQQEKDYLYFLRTFILIMLKLRDDAILKKHYNTLVTEVR</sequence>
<organism evidence="1 2">
    <name type="scientific">Mucilaginibacter rigui</name>
    <dbReference type="NCBI Taxonomy" id="534635"/>
    <lineage>
        <taxon>Bacteria</taxon>
        <taxon>Pseudomonadati</taxon>
        <taxon>Bacteroidota</taxon>
        <taxon>Sphingobacteriia</taxon>
        <taxon>Sphingobacteriales</taxon>
        <taxon>Sphingobacteriaceae</taxon>
        <taxon>Mucilaginibacter</taxon>
    </lineage>
</organism>
<name>A0ABR7X5G1_9SPHI</name>
<gene>
    <name evidence="1" type="ORF">IDJ75_11130</name>
</gene>
<reference evidence="1 2" key="1">
    <citation type="submission" date="2020-09" db="EMBL/GenBank/DDBJ databases">
        <title>Novel species of Mucilaginibacter isolated from a glacier on the Tibetan Plateau.</title>
        <authorList>
            <person name="Liu Q."/>
            <person name="Xin Y.-H."/>
        </authorList>
    </citation>
    <scope>NUCLEOTIDE SEQUENCE [LARGE SCALE GENOMIC DNA]</scope>
    <source>
        <strain evidence="1 2">CGMCC 1.13878</strain>
    </source>
</reference>